<evidence type="ECO:0000313" key="1">
    <source>
        <dbReference type="EMBL" id="APA13148.1"/>
    </source>
</evidence>
<dbReference type="EMBL" id="CP017823">
    <property type="protein sequence ID" value="APA13148.1"/>
    <property type="molecule type" value="Genomic_DNA"/>
</dbReference>
<gene>
    <name evidence="1" type="ORF">sscle_10g079180</name>
</gene>
<dbReference type="KEGG" id="ssl:SS1G_14048"/>
<sequence length="115" mass="13233">MHQRPDKLEGLELQRYEKVRKLATLVGDWKAFTARGRSLKNVWTTTSKMGLFIYGITDHYPHLVKPWDQTSKSSAYGPLENVPACKHIIPDVFNVQCTPLEILHWKKSTTSLLPE</sequence>
<dbReference type="Proteomes" id="UP000177798">
    <property type="component" value="Chromosome 10"/>
</dbReference>
<organism evidence="1 2">
    <name type="scientific">Sclerotinia sclerotiorum (strain ATCC 18683 / 1980 / Ss-1)</name>
    <name type="common">White mold</name>
    <name type="synonym">Whetzelinia sclerotiorum</name>
    <dbReference type="NCBI Taxonomy" id="665079"/>
    <lineage>
        <taxon>Eukaryota</taxon>
        <taxon>Fungi</taxon>
        <taxon>Dikarya</taxon>
        <taxon>Ascomycota</taxon>
        <taxon>Pezizomycotina</taxon>
        <taxon>Leotiomycetes</taxon>
        <taxon>Helotiales</taxon>
        <taxon>Sclerotiniaceae</taxon>
        <taxon>Sclerotinia</taxon>
    </lineage>
</organism>
<dbReference type="VEuPathDB" id="FungiDB:sscle_10g079180"/>
<evidence type="ECO:0000313" key="2">
    <source>
        <dbReference type="Proteomes" id="UP000177798"/>
    </source>
</evidence>
<dbReference type="OrthoDB" id="3536765at2759"/>
<name>A0A1D9QE33_SCLS1</name>
<protein>
    <submittedName>
        <fullName evidence="1">Uncharacterized protein</fullName>
    </submittedName>
</protein>
<accession>A0A1D9QE33</accession>
<dbReference type="RefSeq" id="XP_001584951.1">
    <property type="nucleotide sequence ID" value="XM_001584901.1"/>
</dbReference>
<dbReference type="AlphaFoldDB" id="A0A1D9QE33"/>
<proteinExistence type="predicted"/>
<reference evidence="2" key="1">
    <citation type="journal article" date="2017" name="Genome Biol. Evol.">
        <title>The complete genome sequence of the phytopathogenic fungus Sclerotinia sclerotiorum reveals insights into the genome architecture of broad host range pathogens.</title>
        <authorList>
            <person name="Derbyshire M."/>
            <person name="Denton-Giles M."/>
            <person name="Hegedus D."/>
            <person name="Seifbarghy S."/>
            <person name="Rollins J."/>
            <person name="van Kan J."/>
            <person name="Seidl M.F."/>
            <person name="Faino L."/>
            <person name="Mbengue M."/>
            <person name="Navaud O."/>
            <person name="Raffaele S."/>
            <person name="Hammond-Kosack K."/>
            <person name="Heard S."/>
            <person name="Oliver R."/>
        </authorList>
    </citation>
    <scope>NUCLEOTIDE SEQUENCE [LARGE SCALE GENOMIC DNA]</scope>
    <source>
        <strain evidence="2">ATCC 18683 / 1980 / Ss-1</strain>
    </source>
</reference>